<dbReference type="HOGENOM" id="CLU_2847595_0_0_0"/>
<evidence type="ECO:0000313" key="2">
    <source>
        <dbReference type="Proteomes" id="UP000002027"/>
    </source>
</evidence>
<dbReference type="KEGG" id="sti:Sthe_2561"/>
<dbReference type="AlphaFoldDB" id="D1C833"/>
<evidence type="ECO:0000313" key="1">
    <source>
        <dbReference type="EMBL" id="ACZ39976.1"/>
    </source>
</evidence>
<sequence>MRLAITANQARTVAGLHEPVEILVQLSAMRSAPNAIGVAASLAVSRVQQPTVLFASARRAVPFLD</sequence>
<dbReference type="STRING" id="479434.Sthe_2561"/>
<protein>
    <submittedName>
        <fullName evidence="1">Uncharacterized protein</fullName>
    </submittedName>
</protein>
<dbReference type="Proteomes" id="UP000002027">
    <property type="component" value="Chromosome 2"/>
</dbReference>
<gene>
    <name evidence="1" type="ordered locus">Sthe_2561</name>
</gene>
<reference evidence="2" key="1">
    <citation type="submission" date="2009-11" db="EMBL/GenBank/DDBJ databases">
        <title>The complete chromosome 2 of Sphaerobacter thermophilus DSM 20745.</title>
        <authorList>
            <person name="Lucas S."/>
            <person name="Copeland A."/>
            <person name="Lapidus A."/>
            <person name="Glavina del Rio T."/>
            <person name="Dalin E."/>
            <person name="Tice H."/>
            <person name="Bruce D."/>
            <person name="Goodwin L."/>
            <person name="Pitluck S."/>
            <person name="Kyrpides N."/>
            <person name="Mavromatis K."/>
            <person name="Ivanova N."/>
            <person name="Mikhailova N."/>
            <person name="LaButti K.M."/>
            <person name="Clum A."/>
            <person name="Sun H.I."/>
            <person name="Brettin T."/>
            <person name="Detter J.C."/>
            <person name="Han C."/>
            <person name="Larimer F."/>
            <person name="Land M."/>
            <person name="Hauser L."/>
            <person name="Markowitz V."/>
            <person name="Cheng J.F."/>
            <person name="Hugenholtz P."/>
            <person name="Woyke T."/>
            <person name="Wu D."/>
            <person name="Steenblock K."/>
            <person name="Schneider S."/>
            <person name="Pukall R."/>
            <person name="Goeker M."/>
            <person name="Klenk H.P."/>
            <person name="Eisen J.A."/>
        </authorList>
    </citation>
    <scope>NUCLEOTIDE SEQUENCE [LARGE SCALE GENOMIC DNA]</scope>
    <source>
        <strain evidence="2">ATCC 49802 / DSM 20745 / S 6022</strain>
    </source>
</reference>
<accession>D1C833</accession>
<organism evidence="1 2">
    <name type="scientific">Sphaerobacter thermophilus (strain ATCC 49802 / DSM 20745 / KCCM 41009 / NCIMB 13125 / S 6022)</name>
    <dbReference type="NCBI Taxonomy" id="479434"/>
    <lineage>
        <taxon>Bacteria</taxon>
        <taxon>Pseudomonadati</taxon>
        <taxon>Thermomicrobiota</taxon>
        <taxon>Thermomicrobia</taxon>
        <taxon>Sphaerobacterales</taxon>
        <taxon>Sphaerobacterineae</taxon>
        <taxon>Sphaerobacteraceae</taxon>
        <taxon>Sphaerobacter</taxon>
    </lineage>
</organism>
<keyword evidence="2" id="KW-1185">Reference proteome</keyword>
<dbReference type="EMBL" id="CP001824">
    <property type="protein sequence ID" value="ACZ39976.1"/>
    <property type="molecule type" value="Genomic_DNA"/>
</dbReference>
<reference evidence="1 2" key="2">
    <citation type="journal article" date="2010" name="Stand. Genomic Sci.">
        <title>Complete genome sequence of Desulfohalobium retbaense type strain (HR(100)).</title>
        <authorList>
            <person name="Spring S."/>
            <person name="Nolan M."/>
            <person name="Lapidus A."/>
            <person name="Glavina Del Rio T."/>
            <person name="Copeland A."/>
            <person name="Tice H."/>
            <person name="Cheng J.F."/>
            <person name="Lucas S."/>
            <person name="Land M."/>
            <person name="Chen F."/>
            <person name="Bruce D."/>
            <person name="Goodwin L."/>
            <person name="Pitluck S."/>
            <person name="Ivanova N."/>
            <person name="Mavromatis K."/>
            <person name="Mikhailova N."/>
            <person name="Pati A."/>
            <person name="Chen A."/>
            <person name="Palaniappan K."/>
            <person name="Hauser L."/>
            <person name="Chang Y.J."/>
            <person name="Jeffries C.D."/>
            <person name="Munk C."/>
            <person name="Kiss H."/>
            <person name="Chain P."/>
            <person name="Han C."/>
            <person name="Brettin T."/>
            <person name="Detter J.C."/>
            <person name="Schuler E."/>
            <person name="Goker M."/>
            <person name="Rohde M."/>
            <person name="Bristow J."/>
            <person name="Eisen J.A."/>
            <person name="Markowitz V."/>
            <person name="Hugenholtz P."/>
            <person name="Kyrpides N.C."/>
            <person name="Klenk H.P."/>
        </authorList>
    </citation>
    <scope>NUCLEOTIDE SEQUENCE [LARGE SCALE GENOMIC DNA]</scope>
    <source>
        <strain evidence="2">ATCC 49802 / DSM 20745 / S 6022</strain>
    </source>
</reference>
<name>D1C833_SPHTD</name>
<proteinExistence type="predicted"/>
<dbReference type="InParanoid" id="D1C833"/>